<comment type="caution">
    <text evidence="1">The sequence shown here is derived from an EMBL/GenBank/DDBJ whole genome shotgun (WGS) entry which is preliminary data.</text>
</comment>
<accession>A0A4U5P1P8</accession>
<proteinExistence type="predicted"/>
<dbReference type="AlphaFoldDB" id="A0A4U5P1P8"/>
<protein>
    <submittedName>
        <fullName evidence="1">Uncharacterized protein</fullName>
    </submittedName>
</protein>
<name>A0A4U5P1P8_STECR</name>
<dbReference type="OrthoDB" id="10411117at2759"/>
<gene>
    <name evidence="1" type="ORF">L596_013720</name>
</gene>
<evidence type="ECO:0000313" key="1">
    <source>
        <dbReference type="EMBL" id="TKR89651.1"/>
    </source>
</evidence>
<dbReference type="Proteomes" id="UP000298663">
    <property type="component" value="Unassembled WGS sequence"/>
</dbReference>
<keyword evidence="2" id="KW-1185">Reference proteome</keyword>
<organism evidence="1 2">
    <name type="scientific">Steinernema carpocapsae</name>
    <name type="common">Entomopathogenic nematode</name>
    <dbReference type="NCBI Taxonomy" id="34508"/>
    <lineage>
        <taxon>Eukaryota</taxon>
        <taxon>Metazoa</taxon>
        <taxon>Ecdysozoa</taxon>
        <taxon>Nematoda</taxon>
        <taxon>Chromadorea</taxon>
        <taxon>Rhabditida</taxon>
        <taxon>Tylenchina</taxon>
        <taxon>Panagrolaimomorpha</taxon>
        <taxon>Strongyloidoidea</taxon>
        <taxon>Steinernematidae</taxon>
        <taxon>Steinernema</taxon>
    </lineage>
</organism>
<dbReference type="EMBL" id="AZBU02000003">
    <property type="protein sequence ID" value="TKR89651.1"/>
    <property type="molecule type" value="Genomic_DNA"/>
</dbReference>
<reference evidence="1 2" key="1">
    <citation type="journal article" date="2015" name="Genome Biol.">
        <title>Comparative genomics of Steinernema reveals deeply conserved gene regulatory networks.</title>
        <authorList>
            <person name="Dillman A.R."/>
            <person name="Macchietto M."/>
            <person name="Porter C.F."/>
            <person name="Rogers A."/>
            <person name="Williams B."/>
            <person name="Antoshechkin I."/>
            <person name="Lee M.M."/>
            <person name="Goodwin Z."/>
            <person name="Lu X."/>
            <person name="Lewis E.E."/>
            <person name="Goodrich-Blair H."/>
            <person name="Stock S.P."/>
            <person name="Adams B.J."/>
            <person name="Sternberg P.W."/>
            <person name="Mortazavi A."/>
        </authorList>
    </citation>
    <scope>NUCLEOTIDE SEQUENCE [LARGE SCALE GENOMIC DNA]</scope>
    <source>
        <strain evidence="1 2">ALL</strain>
    </source>
</reference>
<sequence>MFSKIADFLTPRSDSERKFDIGIRITVGDPSHYNVEIVKILISSVDPSYHVTQIFEAPFHVWRPRDDDFSQIHEAYVHIEHIVSGKLTENEPQFGLPLATKLYKAFEVVSKAKSMCLKIDVNDCTDNLRRILNLIPPCVPCSELSLKHIVDAEDYQVFADLVKRLKIPGLCILKPYLLSSSIVKPLVDLFNNSERWDLKKLEFYSNKPINDMESILTVSEMPVVMVDGRTIEIEFLKSPAGQHGQKE</sequence>
<reference evidence="1 2" key="2">
    <citation type="journal article" date="2019" name="G3 (Bethesda)">
        <title>Hybrid Assembly of the Genome of the Entomopathogenic Nematode Steinernema carpocapsae Identifies the X-Chromosome.</title>
        <authorList>
            <person name="Serra L."/>
            <person name="Macchietto M."/>
            <person name="Macias-Munoz A."/>
            <person name="McGill C.J."/>
            <person name="Rodriguez I.M."/>
            <person name="Rodriguez B."/>
            <person name="Murad R."/>
            <person name="Mortazavi A."/>
        </authorList>
    </citation>
    <scope>NUCLEOTIDE SEQUENCE [LARGE SCALE GENOMIC DNA]</scope>
    <source>
        <strain evidence="1 2">ALL</strain>
    </source>
</reference>
<evidence type="ECO:0000313" key="2">
    <source>
        <dbReference type="Proteomes" id="UP000298663"/>
    </source>
</evidence>